<reference evidence="2" key="1">
    <citation type="submission" date="2023-07" db="EMBL/GenBank/DDBJ databases">
        <title>Chromosome-level genome assembly of Artemia franciscana.</title>
        <authorList>
            <person name="Jo E."/>
        </authorList>
    </citation>
    <scope>NUCLEOTIDE SEQUENCE</scope>
    <source>
        <tissue evidence="2">Whole body</tissue>
    </source>
</reference>
<gene>
    <name evidence="2" type="ORF">QYM36_006206</name>
</gene>
<evidence type="ECO:0000259" key="1">
    <source>
        <dbReference type="Pfam" id="PF02889"/>
    </source>
</evidence>
<dbReference type="EMBL" id="JAVRJZ010000010">
    <property type="protein sequence ID" value="KAK2717339.1"/>
    <property type="molecule type" value="Genomic_DNA"/>
</dbReference>
<dbReference type="Pfam" id="PF02889">
    <property type="entry name" value="Sec63"/>
    <property type="match status" value="1"/>
</dbReference>
<dbReference type="Proteomes" id="UP001187531">
    <property type="component" value="Unassembled WGS sequence"/>
</dbReference>
<evidence type="ECO:0000313" key="2">
    <source>
        <dbReference type="EMBL" id="KAK2717339.1"/>
    </source>
</evidence>
<sequence length="179" mass="20654">MSSQTNGEPDRLASIDHSQLLIKRLCTKYYIEIRAGEDCCKLVFNAARRLDEIGMIRFDKDAKTLNSTVLGRIASDVFIRYDTVEVFNGMINPSLDEGEILNIMANAQEFEHLKVRDDGKNELDYHNTNDCRFLVNGDPKNVHRKVNILMKAPRWSNREKRLYQVNLCSFLTRQPILSS</sequence>
<accession>A0AA88HZW6</accession>
<keyword evidence="3" id="KW-1185">Reference proteome</keyword>
<proteinExistence type="predicted"/>
<comment type="caution">
    <text evidence="2">The sequence shown here is derived from an EMBL/GenBank/DDBJ whole genome shotgun (WGS) entry which is preliminary data.</text>
</comment>
<dbReference type="SUPFAM" id="SSF158702">
    <property type="entry name" value="Sec63 N-terminal domain-like"/>
    <property type="match status" value="1"/>
</dbReference>
<protein>
    <recommendedName>
        <fullName evidence="1">SEC63 domain-containing protein</fullName>
    </recommendedName>
</protein>
<dbReference type="Gene3D" id="1.10.3380.10">
    <property type="entry name" value="Sec63 N-terminal domain-like domain"/>
    <property type="match status" value="1"/>
</dbReference>
<feature type="domain" description="SEC63" evidence="1">
    <location>
        <begin position="68"/>
        <end position="152"/>
    </location>
</feature>
<evidence type="ECO:0000313" key="3">
    <source>
        <dbReference type="Proteomes" id="UP001187531"/>
    </source>
</evidence>
<name>A0AA88HZW6_ARTSF</name>
<dbReference type="InterPro" id="IPR004179">
    <property type="entry name" value="Sec63-dom"/>
</dbReference>
<dbReference type="AlphaFoldDB" id="A0AA88HZW6"/>
<organism evidence="2 3">
    <name type="scientific">Artemia franciscana</name>
    <name type="common">Brine shrimp</name>
    <name type="synonym">Artemia sanfranciscana</name>
    <dbReference type="NCBI Taxonomy" id="6661"/>
    <lineage>
        <taxon>Eukaryota</taxon>
        <taxon>Metazoa</taxon>
        <taxon>Ecdysozoa</taxon>
        <taxon>Arthropoda</taxon>
        <taxon>Crustacea</taxon>
        <taxon>Branchiopoda</taxon>
        <taxon>Anostraca</taxon>
        <taxon>Artemiidae</taxon>
        <taxon>Artemia</taxon>
    </lineage>
</organism>